<evidence type="ECO:0000313" key="3">
    <source>
        <dbReference type="Proteomes" id="UP000000493"/>
    </source>
</evidence>
<evidence type="ECO:0000256" key="1">
    <source>
        <dbReference type="SAM" id="Phobius"/>
    </source>
</evidence>
<proteinExistence type="predicted"/>
<reference evidence="2 3" key="2">
    <citation type="journal article" date="2012" name="Stand. Genomic Sci.">
        <title>Complete genome sequence of the aquatic bacterium Runella slithyformis type strain (LSU 4(T)).</title>
        <authorList>
            <person name="Copeland A."/>
            <person name="Zhang X."/>
            <person name="Misra M."/>
            <person name="Lapidus A."/>
            <person name="Nolan M."/>
            <person name="Lucas S."/>
            <person name="Deshpande S."/>
            <person name="Cheng J.F."/>
            <person name="Tapia R."/>
            <person name="Goodwin L.A."/>
            <person name="Pitluck S."/>
            <person name="Liolios K."/>
            <person name="Pagani I."/>
            <person name="Ivanova N."/>
            <person name="Mikhailova N."/>
            <person name="Pati A."/>
            <person name="Chen A."/>
            <person name="Palaniappan K."/>
            <person name="Land M."/>
            <person name="Hauser L."/>
            <person name="Pan C."/>
            <person name="Jeffries C.D."/>
            <person name="Detter J.C."/>
            <person name="Brambilla E.M."/>
            <person name="Rohde M."/>
            <person name="Djao O.D."/>
            <person name="Goker M."/>
            <person name="Sikorski J."/>
            <person name="Tindall B.J."/>
            <person name="Woyke T."/>
            <person name="Bristow J."/>
            <person name="Eisen J.A."/>
            <person name="Markowitz V."/>
            <person name="Hugenholtz P."/>
            <person name="Kyrpides N.C."/>
            <person name="Klenk H.P."/>
            <person name="Mavromatis K."/>
        </authorList>
    </citation>
    <scope>NUCLEOTIDE SEQUENCE [LARGE SCALE GENOMIC DNA]</scope>
    <source>
        <strain evidence="3">ATCC 29530 / DSM 19594 / LMG 11500 / NCIMB 11436 / LSU 4</strain>
    </source>
</reference>
<name>A0A7U3ZNL3_RUNSL</name>
<keyword evidence="3" id="KW-1185">Reference proteome</keyword>
<dbReference type="RefSeq" id="WP_013929818.1">
    <property type="nucleotide sequence ID" value="NC_015703.1"/>
</dbReference>
<keyword evidence="1" id="KW-0812">Transmembrane</keyword>
<evidence type="ECO:0000313" key="2">
    <source>
        <dbReference type="EMBL" id="AEI50521.1"/>
    </source>
</evidence>
<dbReference type="AlphaFoldDB" id="A0A7U3ZNL3"/>
<reference evidence="3" key="1">
    <citation type="submission" date="2011-06" db="EMBL/GenBank/DDBJ databases">
        <title>The complete genome of chromosome of Runella slithyformis DSM 19594.</title>
        <authorList>
            <consortium name="US DOE Joint Genome Institute (JGI-PGF)"/>
            <person name="Lucas S."/>
            <person name="Han J."/>
            <person name="Lapidus A."/>
            <person name="Bruce D."/>
            <person name="Goodwin L."/>
            <person name="Pitluck S."/>
            <person name="Peters L."/>
            <person name="Kyrpides N."/>
            <person name="Mavromatis K."/>
            <person name="Ivanova N."/>
            <person name="Ovchinnikova G."/>
            <person name="Zhang X."/>
            <person name="Misra M."/>
            <person name="Detter J.C."/>
            <person name="Tapia R."/>
            <person name="Han C."/>
            <person name="Land M."/>
            <person name="Hauser L."/>
            <person name="Markowitz V."/>
            <person name="Cheng J.-F."/>
            <person name="Hugenholtz P."/>
            <person name="Woyke T."/>
            <person name="Wu D."/>
            <person name="Tindall B."/>
            <person name="Faehrich R."/>
            <person name="Brambilla E."/>
            <person name="Klenk H.-P."/>
            <person name="Eisen J.A."/>
        </authorList>
    </citation>
    <scope>NUCLEOTIDE SEQUENCE [LARGE SCALE GENOMIC DNA]</scope>
    <source>
        <strain evidence="3">ATCC 29530 / DSM 19594 / LMG 11500 / NCIMB 11436 / LSU 4</strain>
    </source>
</reference>
<feature type="transmembrane region" description="Helical" evidence="1">
    <location>
        <begin position="6"/>
        <end position="25"/>
    </location>
</feature>
<gene>
    <name evidence="2" type="ordered locus">Runsl_4177</name>
</gene>
<dbReference type="Proteomes" id="UP000000493">
    <property type="component" value="Chromosome"/>
</dbReference>
<dbReference type="EMBL" id="CP002859">
    <property type="protein sequence ID" value="AEI50521.1"/>
    <property type="molecule type" value="Genomic_DNA"/>
</dbReference>
<keyword evidence="1" id="KW-0472">Membrane</keyword>
<accession>A0A7U3ZNL3</accession>
<protein>
    <submittedName>
        <fullName evidence="2">Uncharacterized protein</fullName>
    </submittedName>
</protein>
<sequence>MIKRLAALLFIPILMLSSVGIWLLFPLLQGFYRLKAHHVMEYKASELTVLHLKAGEFKRVGDDEIVHKNLRYDVESETLHGDIHEFRAYPDCLETQLLAFFEETWQGLTTASETRSPVSLWIQKMLSTDALCIWTYFDFKPAFTAHLFSFFHYLMADCRNYPAAFLLPPEE</sequence>
<keyword evidence="1" id="KW-1133">Transmembrane helix</keyword>
<dbReference type="KEGG" id="rsi:Runsl_4177"/>
<organism evidence="2 3">
    <name type="scientific">Runella slithyformis (strain ATCC 29530 / DSM 19594 / LMG 11500 / NCIMB 11436 / LSU 4)</name>
    <dbReference type="NCBI Taxonomy" id="761193"/>
    <lineage>
        <taxon>Bacteria</taxon>
        <taxon>Pseudomonadati</taxon>
        <taxon>Bacteroidota</taxon>
        <taxon>Cytophagia</taxon>
        <taxon>Cytophagales</taxon>
        <taxon>Spirosomataceae</taxon>
        <taxon>Runella</taxon>
    </lineage>
</organism>